<keyword evidence="1" id="KW-0472">Membrane</keyword>
<keyword evidence="4" id="KW-1185">Reference proteome</keyword>
<protein>
    <recommendedName>
        <fullName evidence="2">DUF7702 domain-containing protein</fullName>
    </recommendedName>
</protein>
<keyword evidence="1" id="KW-1133">Transmembrane helix</keyword>
<evidence type="ECO:0000259" key="2">
    <source>
        <dbReference type="Pfam" id="PF24800"/>
    </source>
</evidence>
<name>A0A3D8T291_9HELO</name>
<dbReference type="InterPro" id="IPR056119">
    <property type="entry name" value="DUF7702"/>
</dbReference>
<comment type="caution">
    <text evidence="3">The sequence shown here is derived from an EMBL/GenBank/DDBJ whole genome shotgun (WGS) entry which is preliminary data.</text>
</comment>
<accession>A0A3D8T291</accession>
<reference evidence="3 4" key="1">
    <citation type="journal article" date="2018" name="IMA Fungus">
        <title>IMA Genome-F 9: Draft genome sequence of Annulohypoxylon stygium, Aspergillus mulundensis, Berkeleyomyces basicola (syn. Thielaviopsis basicola), Ceratocystis smalleyi, two Cercospora beticola strains, Coleophoma cylindrospora, Fusarium fracticaudum, Phialophora cf. hyalina, and Morchella septimelata.</title>
        <authorList>
            <person name="Wingfield B.D."/>
            <person name="Bills G.F."/>
            <person name="Dong Y."/>
            <person name="Huang W."/>
            <person name="Nel W.J."/>
            <person name="Swalarsk-Parry B.S."/>
            <person name="Vaghefi N."/>
            <person name="Wilken P.M."/>
            <person name="An Z."/>
            <person name="de Beer Z.W."/>
            <person name="De Vos L."/>
            <person name="Chen L."/>
            <person name="Duong T.A."/>
            <person name="Gao Y."/>
            <person name="Hammerbacher A."/>
            <person name="Kikkert J.R."/>
            <person name="Li Y."/>
            <person name="Li H."/>
            <person name="Li K."/>
            <person name="Li Q."/>
            <person name="Liu X."/>
            <person name="Ma X."/>
            <person name="Naidoo K."/>
            <person name="Pethybridge S.J."/>
            <person name="Sun J."/>
            <person name="Steenkamp E.T."/>
            <person name="van der Nest M.A."/>
            <person name="van Wyk S."/>
            <person name="Wingfield M.J."/>
            <person name="Xiong C."/>
            <person name="Yue Q."/>
            <person name="Zhang X."/>
        </authorList>
    </citation>
    <scope>NUCLEOTIDE SEQUENCE [LARGE SCALE GENOMIC DNA]</scope>
    <source>
        <strain evidence="3 4">BP5796</strain>
    </source>
</reference>
<feature type="transmembrane region" description="Helical" evidence="1">
    <location>
        <begin position="68"/>
        <end position="91"/>
    </location>
</feature>
<dbReference type="EMBL" id="PDLN01000002">
    <property type="protein sequence ID" value="RDW92654.1"/>
    <property type="molecule type" value="Genomic_DNA"/>
</dbReference>
<feature type="transmembrane region" description="Helical" evidence="1">
    <location>
        <begin position="112"/>
        <end position="135"/>
    </location>
</feature>
<organism evidence="3 4">
    <name type="scientific">Coleophoma crateriformis</name>
    <dbReference type="NCBI Taxonomy" id="565419"/>
    <lineage>
        <taxon>Eukaryota</taxon>
        <taxon>Fungi</taxon>
        <taxon>Dikarya</taxon>
        <taxon>Ascomycota</taxon>
        <taxon>Pezizomycotina</taxon>
        <taxon>Leotiomycetes</taxon>
        <taxon>Helotiales</taxon>
        <taxon>Dermateaceae</taxon>
        <taxon>Coleophoma</taxon>
    </lineage>
</organism>
<sequence length="254" mass="27025">MTKLNQRGDLNAAALAIFTPLFIGASYTLYLHGFKKAQGYIFVTLFTLVKLVGAAMSIDVQINQNAALYTPAAILSTVVLSPLLLATASLVNAKSETDKAVSKGSRFARPSISRLTQLLIIVSLSLGIVGGLDAFATVATNISTGQLYLRIAAGFSVGAWVLICVSLAGNWNKRQYMDGLSQALYPIIAVVILPLLAVRLVYTCGIAITIDTTMTQVFNALTGSWVLYLCIAWLPEIFIGAAFVAVGVTATRTK</sequence>
<feature type="domain" description="DUF7702" evidence="2">
    <location>
        <begin position="4"/>
        <end position="251"/>
    </location>
</feature>
<evidence type="ECO:0000313" key="4">
    <source>
        <dbReference type="Proteomes" id="UP000256328"/>
    </source>
</evidence>
<proteinExistence type="predicted"/>
<evidence type="ECO:0000313" key="3">
    <source>
        <dbReference type="EMBL" id="RDW92654.1"/>
    </source>
</evidence>
<dbReference type="Pfam" id="PF24800">
    <property type="entry name" value="DUF7702"/>
    <property type="match status" value="1"/>
</dbReference>
<feature type="transmembrane region" description="Helical" evidence="1">
    <location>
        <begin position="147"/>
        <end position="171"/>
    </location>
</feature>
<dbReference type="AlphaFoldDB" id="A0A3D8T291"/>
<feature type="transmembrane region" description="Helical" evidence="1">
    <location>
        <begin position="12"/>
        <end position="32"/>
    </location>
</feature>
<dbReference type="Proteomes" id="UP000256328">
    <property type="component" value="Unassembled WGS sequence"/>
</dbReference>
<keyword evidence="1" id="KW-0812">Transmembrane</keyword>
<dbReference type="PANTHER" id="PTHR42109:SF2">
    <property type="entry name" value="INTEGRAL MEMBRANE PROTEIN"/>
    <property type="match status" value="1"/>
</dbReference>
<evidence type="ECO:0000256" key="1">
    <source>
        <dbReference type="SAM" id="Phobius"/>
    </source>
</evidence>
<gene>
    <name evidence="3" type="ORF">BP5796_02048</name>
</gene>
<feature type="transmembrane region" description="Helical" evidence="1">
    <location>
        <begin position="39"/>
        <end position="62"/>
    </location>
</feature>
<feature type="transmembrane region" description="Helical" evidence="1">
    <location>
        <begin position="183"/>
        <end position="210"/>
    </location>
</feature>
<dbReference type="PANTHER" id="PTHR42109">
    <property type="entry name" value="UNPLACED GENOMIC SCAFFOLD UM_SCAF_CONTIG_1.265, WHOLE GENOME SHOTGUN SEQUENCE"/>
    <property type="match status" value="1"/>
</dbReference>
<dbReference type="OrthoDB" id="2560628at2759"/>
<feature type="transmembrane region" description="Helical" evidence="1">
    <location>
        <begin position="225"/>
        <end position="248"/>
    </location>
</feature>